<keyword evidence="1" id="KW-0812">Transmembrane</keyword>
<protein>
    <recommendedName>
        <fullName evidence="5">Pilus assembly protein, PilO</fullName>
    </recommendedName>
</protein>
<feature type="transmembrane region" description="Helical" evidence="1">
    <location>
        <begin position="18"/>
        <end position="36"/>
    </location>
</feature>
<name>A0AAI9MWP4_PROST</name>
<reference evidence="2" key="2">
    <citation type="submission" date="2024-02" db="EMBL/GenBank/DDBJ databases">
        <authorList>
            <consortium name="Clinical and Environmental Microbiology Branch: Whole genome sequencing antimicrobial resistance pathogens in the healthcare setting"/>
        </authorList>
    </citation>
    <scope>NUCLEOTIDE SEQUENCE</scope>
    <source>
        <strain evidence="2">2020GO-00142</strain>
    </source>
</reference>
<evidence type="ECO:0000313" key="4">
    <source>
        <dbReference type="Proteomes" id="UP001495779"/>
    </source>
</evidence>
<dbReference type="AlphaFoldDB" id="A0AAI9MWP4"/>
<dbReference type="EMBL" id="AAZDVE040000017">
    <property type="protein sequence ID" value="EMP9433335.1"/>
    <property type="molecule type" value="Genomic_DNA"/>
</dbReference>
<evidence type="ECO:0000256" key="1">
    <source>
        <dbReference type="SAM" id="Phobius"/>
    </source>
</evidence>
<evidence type="ECO:0000313" key="2">
    <source>
        <dbReference type="EMBL" id="EMP9433335.1"/>
    </source>
</evidence>
<gene>
    <name evidence="2" type="ORF">JRA39_002401</name>
    <name evidence="3" type="ORF">KDV35_14215</name>
</gene>
<dbReference type="Proteomes" id="UP001495779">
    <property type="component" value="Unassembled WGS sequence"/>
</dbReference>
<evidence type="ECO:0000313" key="3">
    <source>
        <dbReference type="EMBL" id="MER5078006.1"/>
    </source>
</evidence>
<comment type="caution">
    <text evidence="2">The sequence shown here is derived from an EMBL/GenBank/DDBJ whole genome shotgun (WGS) entry which is preliminary data.</text>
</comment>
<sequence length="182" mass="21577">MNESTSAFWYRPFWQQSIPFWAVMSLILLAYFQFYWQEIEYQLTELKNETQHLAVQSQQKEKIRRQLPSLQQLDQQLIELEQKFALAKQDSAQFITYLQQIVTHTNVALKRLHPSTNRENNEQRYFIEVQGNYPEIYHFIDNLISTLSHQTGGVSEVNFQSKNGQLTAILTITFIKDDIINE</sequence>
<keyword evidence="1" id="KW-0472">Membrane</keyword>
<evidence type="ECO:0008006" key="5">
    <source>
        <dbReference type="Google" id="ProtNLM"/>
    </source>
</evidence>
<accession>A0AAI9MWP4</accession>
<dbReference type="EMBL" id="JAGSRH010000021">
    <property type="protein sequence ID" value="MER5078006.1"/>
    <property type="molecule type" value="Genomic_DNA"/>
</dbReference>
<keyword evidence="1" id="KW-1133">Transmembrane helix</keyword>
<organism evidence="2">
    <name type="scientific">Providencia stuartii</name>
    <dbReference type="NCBI Taxonomy" id="588"/>
    <lineage>
        <taxon>Bacteria</taxon>
        <taxon>Pseudomonadati</taxon>
        <taxon>Pseudomonadota</taxon>
        <taxon>Gammaproteobacteria</taxon>
        <taxon>Enterobacterales</taxon>
        <taxon>Morganellaceae</taxon>
        <taxon>Providencia</taxon>
    </lineage>
</organism>
<dbReference type="RefSeq" id="WP_154621845.1">
    <property type="nucleotide sequence ID" value="NZ_CP095443.1"/>
</dbReference>
<reference evidence="3 4" key="1">
    <citation type="submission" date="2021-04" db="EMBL/GenBank/DDBJ databases">
        <title>Determining the burden of carbapenem-resistant Enterobacterales from a tertiary public heath setting in Bangladesh: a clinical, epidemiological, and molecular study.</title>
        <authorList>
            <person name="Farzana R."/>
            <person name="Walsh T.R."/>
        </authorList>
    </citation>
    <scope>NUCLEOTIDE SEQUENCE [LARGE SCALE GENOMIC DNA]</scope>
    <source>
        <strain evidence="3">Dmpro_s316</strain>
        <strain evidence="4">dmpro_s316</strain>
    </source>
</reference>
<proteinExistence type="predicted"/>